<feature type="chain" id="PRO_5016990086" evidence="5">
    <location>
        <begin position="24"/>
        <end position="259"/>
    </location>
</feature>
<comment type="similarity">
    <text evidence="2 4">Belongs to the bacterial solute-binding protein 3 family.</text>
</comment>
<feature type="signal peptide" evidence="5">
    <location>
        <begin position="1"/>
        <end position="23"/>
    </location>
</feature>
<dbReference type="Gene3D" id="3.40.190.10">
    <property type="entry name" value="Periplasmic binding protein-like II"/>
    <property type="match status" value="2"/>
</dbReference>
<name>A0A356LJG1_9BURK</name>
<sequence length="259" mass="27894">MNIKTLIAAGVLAVSAFGAPAFAQEVLKVGVEALYPPFESKTPDGKLVGFDVELNDAVCAQLQAKCEWVETSFDGLIPALNARKFHYINSAMNITEPRQKVIDFTVPIYDVPSQLIARKGSGLQATPESLKSTVVGVLQGSAQEAFVKKHWASKGVKIVSYASQDQIYQDLQSNRIQAAVQKTPSAVSAFLEKPAGKDYEITGAPLDDSSVLGVGTGFGIRKGDDELKKRLDGAIDALKKDGTISKLTQKYFNADWVAK</sequence>
<evidence type="ECO:0000313" key="7">
    <source>
        <dbReference type="EMBL" id="HBP31163.1"/>
    </source>
</evidence>
<organism evidence="7 8">
    <name type="scientific">Advenella kashmirensis</name>
    <dbReference type="NCBI Taxonomy" id="310575"/>
    <lineage>
        <taxon>Bacteria</taxon>
        <taxon>Pseudomonadati</taxon>
        <taxon>Pseudomonadota</taxon>
        <taxon>Betaproteobacteria</taxon>
        <taxon>Burkholderiales</taxon>
        <taxon>Alcaligenaceae</taxon>
    </lineage>
</organism>
<evidence type="ECO:0000256" key="3">
    <source>
        <dbReference type="ARBA" id="ARBA00022729"/>
    </source>
</evidence>
<dbReference type="SMART" id="SM00062">
    <property type="entry name" value="PBPb"/>
    <property type="match status" value="1"/>
</dbReference>
<evidence type="ECO:0000259" key="6">
    <source>
        <dbReference type="SMART" id="SM00062"/>
    </source>
</evidence>
<proteinExistence type="inferred from homology"/>
<dbReference type="Proteomes" id="UP000264036">
    <property type="component" value="Unassembled WGS sequence"/>
</dbReference>
<comment type="subcellular location">
    <subcellularLocation>
        <location evidence="1">Cell envelope</location>
    </subcellularLocation>
</comment>
<evidence type="ECO:0000256" key="1">
    <source>
        <dbReference type="ARBA" id="ARBA00004196"/>
    </source>
</evidence>
<keyword evidence="3 5" id="KW-0732">Signal</keyword>
<dbReference type="PANTHER" id="PTHR35936">
    <property type="entry name" value="MEMBRANE-BOUND LYTIC MUREIN TRANSGLYCOSYLASE F"/>
    <property type="match status" value="1"/>
</dbReference>
<dbReference type="PROSITE" id="PS01039">
    <property type="entry name" value="SBP_BACTERIAL_3"/>
    <property type="match status" value="1"/>
</dbReference>
<gene>
    <name evidence="7" type="ORF">DD666_17360</name>
</gene>
<dbReference type="InterPro" id="IPR018313">
    <property type="entry name" value="SBP_3_CS"/>
</dbReference>
<accession>A0A356LJG1</accession>
<dbReference type="Pfam" id="PF00497">
    <property type="entry name" value="SBP_bac_3"/>
    <property type="match status" value="1"/>
</dbReference>
<dbReference type="PANTHER" id="PTHR35936:SF13">
    <property type="entry name" value="HISTIDINE-BINDING PERIPLASMIC PROTEIN"/>
    <property type="match status" value="1"/>
</dbReference>
<dbReference type="GO" id="GO:0030313">
    <property type="term" value="C:cell envelope"/>
    <property type="evidence" value="ECO:0007669"/>
    <property type="project" value="UniProtKB-SubCell"/>
</dbReference>
<dbReference type="AlphaFoldDB" id="A0A356LJG1"/>
<evidence type="ECO:0000256" key="5">
    <source>
        <dbReference type="SAM" id="SignalP"/>
    </source>
</evidence>
<comment type="caution">
    <text evidence="7">The sequence shown here is derived from an EMBL/GenBank/DDBJ whole genome shotgun (WGS) entry which is preliminary data.</text>
</comment>
<evidence type="ECO:0000313" key="8">
    <source>
        <dbReference type="Proteomes" id="UP000264036"/>
    </source>
</evidence>
<dbReference type="EMBL" id="DOEK01000035">
    <property type="protein sequence ID" value="HBP31163.1"/>
    <property type="molecule type" value="Genomic_DNA"/>
</dbReference>
<evidence type="ECO:0000256" key="4">
    <source>
        <dbReference type="RuleBase" id="RU003744"/>
    </source>
</evidence>
<feature type="domain" description="Solute-binding protein family 3/N-terminal" evidence="6">
    <location>
        <begin position="26"/>
        <end position="255"/>
    </location>
</feature>
<evidence type="ECO:0000256" key="2">
    <source>
        <dbReference type="ARBA" id="ARBA00010333"/>
    </source>
</evidence>
<dbReference type="InterPro" id="IPR001638">
    <property type="entry name" value="Solute-binding_3/MltF_N"/>
</dbReference>
<reference evidence="7 8" key="1">
    <citation type="journal article" date="2018" name="Nat. Biotechnol.">
        <title>A standardized bacterial taxonomy based on genome phylogeny substantially revises the tree of life.</title>
        <authorList>
            <person name="Parks D.H."/>
            <person name="Chuvochina M."/>
            <person name="Waite D.W."/>
            <person name="Rinke C."/>
            <person name="Skarshewski A."/>
            <person name="Chaumeil P.A."/>
            <person name="Hugenholtz P."/>
        </authorList>
    </citation>
    <scope>NUCLEOTIDE SEQUENCE [LARGE SCALE GENOMIC DNA]</scope>
    <source>
        <strain evidence="7">UBA10707</strain>
    </source>
</reference>
<protein>
    <submittedName>
        <fullName evidence="7">ABC transporter substrate-binding protein</fullName>
    </submittedName>
</protein>
<dbReference type="SUPFAM" id="SSF53850">
    <property type="entry name" value="Periplasmic binding protein-like II"/>
    <property type="match status" value="1"/>
</dbReference>